<dbReference type="InterPro" id="IPR036249">
    <property type="entry name" value="Thioredoxin-like_sf"/>
</dbReference>
<organism evidence="9 10">
    <name type="scientific">Solicola gregarius</name>
    <dbReference type="NCBI Taxonomy" id="2908642"/>
    <lineage>
        <taxon>Bacteria</taxon>
        <taxon>Bacillati</taxon>
        <taxon>Actinomycetota</taxon>
        <taxon>Actinomycetes</taxon>
        <taxon>Propionibacteriales</taxon>
        <taxon>Nocardioidaceae</taxon>
        <taxon>Solicola</taxon>
    </lineage>
</organism>
<name>A0AA46TG50_9ACTN</name>
<evidence type="ECO:0000256" key="6">
    <source>
        <dbReference type="SAM" id="MobiDB-lite"/>
    </source>
</evidence>
<evidence type="ECO:0000256" key="3">
    <source>
        <dbReference type="ARBA" id="ARBA00023002"/>
    </source>
</evidence>
<evidence type="ECO:0000259" key="8">
    <source>
        <dbReference type="Pfam" id="PF13462"/>
    </source>
</evidence>
<dbReference type="Pfam" id="PF13462">
    <property type="entry name" value="Thioredoxin_4"/>
    <property type="match status" value="1"/>
</dbReference>
<keyword evidence="7" id="KW-0812">Transmembrane</keyword>
<keyword evidence="2" id="KW-0732">Signal</keyword>
<dbReference type="GO" id="GO:0016491">
    <property type="term" value="F:oxidoreductase activity"/>
    <property type="evidence" value="ECO:0007669"/>
    <property type="project" value="UniProtKB-KW"/>
</dbReference>
<evidence type="ECO:0000256" key="4">
    <source>
        <dbReference type="ARBA" id="ARBA00023157"/>
    </source>
</evidence>
<evidence type="ECO:0000256" key="2">
    <source>
        <dbReference type="ARBA" id="ARBA00022729"/>
    </source>
</evidence>
<dbReference type="PANTHER" id="PTHR13887">
    <property type="entry name" value="GLUTATHIONE S-TRANSFERASE KAPPA"/>
    <property type="match status" value="1"/>
</dbReference>
<feature type="region of interest" description="Disordered" evidence="6">
    <location>
        <begin position="1"/>
        <end position="25"/>
    </location>
</feature>
<comment type="similarity">
    <text evidence="1">Belongs to the thioredoxin family. DsbA subfamily.</text>
</comment>
<protein>
    <submittedName>
        <fullName evidence="9">DsbA family protein</fullName>
    </submittedName>
</protein>
<proteinExistence type="inferred from homology"/>
<evidence type="ECO:0000256" key="1">
    <source>
        <dbReference type="ARBA" id="ARBA00005791"/>
    </source>
</evidence>
<sequence length="262" mass="28084">MSSKNQRPDRRARAEQMRKERERAAKRRRNGITIGIVVVVVALIAVAGFGIYQATEDDAEAGSTPSGATSDGGFVVDQKALTGESSGDAPVDVVLYEDFQCPGCKAFETSTRSIVDQYIKDGTINVEYRPLNFIDGNMGGQTEYSLKSANAAICVYEEAGAKAFYELHTQLFDNQMEEGGPGFTDQQYEDFAGEVGADGVGSCISDMPYGDFVKDTTKAFLKEGYSSTPTILVDGEALKGESEGTLPTPDAFKAAIDKAAQS</sequence>
<dbReference type="AlphaFoldDB" id="A0AA46TG50"/>
<reference evidence="9" key="1">
    <citation type="submission" date="2022-01" db="EMBL/GenBank/DDBJ databases">
        <title>Nocardioidaceae gen. sp. A5X3R13.</title>
        <authorList>
            <person name="Lopez Marin M.A."/>
            <person name="Uhlik O."/>
        </authorList>
    </citation>
    <scope>NUCLEOTIDE SEQUENCE</scope>
    <source>
        <strain evidence="9">A5X3R13</strain>
    </source>
</reference>
<dbReference type="Gene3D" id="3.40.30.10">
    <property type="entry name" value="Glutaredoxin"/>
    <property type="match status" value="1"/>
</dbReference>
<dbReference type="EMBL" id="CP094970">
    <property type="protein sequence ID" value="UYM04234.1"/>
    <property type="molecule type" value="Genomic_DNA"/>
</dbReference>
<keyword evidence="3" id="KW-0560">Oxidoreductase</keyword>
<dbReference type="Proteomes" id="UP001164390">
    <property type="component" value="Chromosome"/>
</dbReference>
<evidence type="ECO:0000313" key="9">
    <source>
        <dbReference type="EMBL" id="UYM04234.1"/>
    </source>
</evidence>
<keyword evidence="7" id="KW-1133">Transmembrane helix</keyword>
<feature type="domain" description="Thioredoxin-like fold" evidence="8">
    <location>
        <begin position="88"/>
        <end position="258"/>
    </location>
</feature>
<keyword evidence="10" id="KW-1185">Reference proteome</keyword>
<evidence type="ECO:0000313" key="10">
    <source>
        <dbReference type="Proteomes" id="UP001164390"/>
    </source>
</evidence>
<keyword evidence="7" id="KW-0472">Membrane</keyword>
<evidence type="ECO:0000256" key="5">
    <source>
        <dbReference type="ARBA" id="ARBA00023284"/>
    </source>
</evidence>
<dbReference type="SUPFAM" id="SSF52833">
    <property type="entry name" value="Thioredoxin-like"/>
    <property type="match status" value="1"/>
</dbReference>
<dbReference type="InterPro" id="IPR012336">
    <property type="entry name" value="Thioredoxin-like_fold"/>
</dbReference>
<feature type="compositionally biased region" description="Basic and acidic residues" evidence="6">
    <location>
        <begin position="1"/>
        <end position="23"/>
    </location>
</feature>
<dbReference type="PANTHER" id="PTHR13887:SF14">
    <property type="entry name" value="DISULFIDE BOND FORMATION PROTEIN D"/>
    <property type="match status" value="1"/>
</dbReference>
<dbReference type="RefSeq" id="WP_271632895.1">
    <property type="nucleotide sequence ID" value="NZ_CP094970.1"/>
</dbReference>
<dbReference type="KEGG" id="sgrg:L0C25_17030"/>
<feature type="transmembrane region" description="Helical" evidence="7">
    <location>
        <begin position="31"/>
        <end position="52"/>
    </location>
</feature>
<gene>
    <name evidence="9" type="ORF">L0C25_17030</name>
</gene>
<evidence type="ECO:0000256" key="7">
    <source>
        <dbReference type="SAM" id="Phobius"/>
    </source>
</evidence>
<keyword evidence="5" id="KW-0676">Redox-active center</keyword>
<accession>A0AA46TG50</accession>
<keyword evidence="4" id="KW-1015">Disulfide bond</keyword>